<proteinExistence type="predicted"/>
<keyword evidence="2" id="KW-1185">Reference proteome</keyword>
<dbReference type="Proteomes" id="UP001158986">
    <property type="component" value="Unassembled WGS sequence"/>
</dbReference>
<name>A0ABN8D2U2_9STRA</name>
<evidence type="ECO:0008006" key="3">
    <source>
        <dbReference type="Google" id="ProtNLM"/>
    </source>
</evidence>
<evidence type="ECO:0000313" key="2">
    <source>
        <dbReference type="Proteomes" id="UP001158986"/>
    </source>
</evidence>
<sequence length="176" mass="19321">MTVDSMVENSLDGTYDMCHENDVTSLTTVRDVGGCKPRCQDTSPSDMSDEVLTLEGQVKSSIDVVFEDNEVCTLVYADASNAESIMSSDDYIVSDGDSEQLYTLVNGLIDVVEEPVALSAIPAMSALLDLDELSFAEFGSAFQAGYIAEVVVIRPEEELNSSSLWIKQYLRIPRRR</sequence>
<organism evidence="1 2">
    <name type="scientific">Peronospora belbahrii</name>
    <dbReference type="NCBI Taxonomy" id="622444"/>
    <lineage>
        <taxon>Eukaryota</taxon>
        <taxon>Sar</taxon>
        <taxon>Stramenopiles</taxon>
        <taxon>Oomycota</taxon>
        <taxon>Peronosporomycetes</taxon>
        <taxon>Peronosporales</taxon>
        <taxon>Peronosporaceae</taxon>
        <taxon>Peronospora</taxon>
    </lineage>
</organism>
<reference evidence="1 2" key="1">
    <citation type="submission" date="2021-11" db="EMBL/GenBank/DDBJ databases">
        <authorList>
            <person name="Islam A."/>
            <person name="Islam S."/>
            <person name="Flora M.S."/>
            <person name="Rahman M."/>
            <person name="Ziaur R.M."/>
            <person name="Epstein J.H."/>
            <person name="Hassan M."/>
            <person name="Klassen M."/>
            <person name="Woodard K."/>
            <person name="Webb A."/>
            <person name="Webby R.J."/>
            <person name="El Zowalaty M.E."/>
        </authorList>
    </citation>
    <scope>NUCLEOTIDE SEQUENCE [LARGE SCALE GENOMIC DNA]</scope>
    <source>
        <strain evidence="1">Pbs1</strain>
    </source>
</reference>
<dbReference type="EMBL" id="CAKLCB010000298">
    <property type="protein sequence ID" value="CAH0519502.1"/>
    <property type="molecule type" value="Genomic_DNA"/>
</dbReference>
<comment type="caution">
    <text evidence="1">The sequence shown here is derived from an EMBL/GenBank/DDBJ whole genome shotgun (WGS) entry which is preliminary data.</text>
</comment>
<accession>A0ABN8D2U2</accession>
<protein>
    <recommendedName>
        <fullName evidence="3">Cyclic nucleotide-binding domain-containing protein</fullName>
    </recommendedName>
</protein>
<gene>
    <name evidence="1" type="ORF">PBS001_LOCUS6028</name>
</gene>
<evidence type="ECO:0000313" key="1">
    <source>
        <dbReference type="EMBL" id="CAH0519502.1"/>
    </source>
</evidence>